<evidence type="ECO:0000313" key="2">
    <source>
        <dbReference type="WBParaSite" id="ES5_v2.g16162.t1"/>
    </source>
</evidence>
<reference evidence="2" key="1">
    <citation type="submission" date="2022-11" db="UniProtKB">
        <authorList>
            <consortium name="WormBaseParasite"/>
        </authorList>
    </citation>
    <scope>IDENTIFICATION</scope>
</reference>
<sequence length="254" mass="29073">MSWNNNNNFNETANPATFDASSYYHSYPPNTVASLQPTFYSNPSYNYPRENCSNSCPTIDYNLPEFQMPQNYFQYPNSTESSPSPTVTNSRKSTSSYPPVRKLTRASSLSSSSSSTPQPNSTASNGHCYSIQQQQQQQQQQFHSIIFPDHNPIADLQKQDPSKPLYDGQKRGRKPKSDDSVDCDEEKKLAKRNYGRHYRKNKLLEALKVEEKFKTTKCYMDAIKVWANLNGCMELANLVEKHGTVMSEIDEFQW</sequence>
<evidence type="ECO:0000313" key="1">
    <source>
        <dbReference type="Proteomes" id="UP000887579"/>
    </source>
</evidence>
<organism evidence="1 2">
    <name type="scientific">Panagrolaimus sp. ES5</name>
    <dbReference type="NCBI Taxonomy" id="591445"/>
    <lineage>
        <taxon>Eukaryota</taxon>
        <taxon>Metazoa</taxon>
        <taxon>Ecdysozoa</taxon>
        <taxon>Nematoda</taxon>
        <taxon>Chromadorea</taxon>
        <taxon>Rhabditida</taxon>
        <taxon>Tylenchina</taxon>
        <taxon>Panagrolaimomorpha</taxon>
        <taxon>Panagrolaimoidea</taxon>
        <taxon>Panagrolaimidae</taxon>
        <taxon>Panagrolaimus</taxon>
    </lineage>
</organism>
<name>A0AC34FFZ6_9BILA</name>
<proteinExistence type="predicted"/>
<dbReference type="WBParaSite" id="ES5_v2.g16162.t1">
    <property type="protein sequence ID" value="ES5_v2.g16162.t1"/>
    <property type="gene ID" value="ES5_v2.g16162"/>
</dbReference>
<protein>
    <submittedName>
        <fullName evidence="2">BZIP domain-containing protein</fullName>
    </submittedName>
</protein>
<dbReference type="Proteomes" id="UP000887579">
    <property type="component" value="Unplaced"/>
</dbReference>
<accession>A0AC34FFZ6</accession>